<dbReference type="SMART" id="SM00220">
    <property type="entry name" value="S_TKc"/>
    <property type="match status" value="1"/>
</dbReference>
<comment type="similarity">
    <text evidence="10">Belongs to the protein kinase superfamily.</text>
</comment>
<evidence type="ECO:0000256" key="10">
    <source>
        <dbReference type="RuleBase" id="RU000304"/>
    </source>
</evidence>
<organism evidence="13 14">
    <name type="scientific">Roridomyces roridus</name>
    <dbReference type="NCBI Taxonomy" id="1738132"/>
    <lineage>
        <taxon>Eukaryota</taxon>
        <taxon>Fungi</taxon>
        <taxon>Dikarya</taxon>
        <taxon>Basidiomycota</taxon>
        <taxon>Agaricomycotina</taxon>
        <taxon>Agaricomycetes</taxon>
        <taxon>Agaricomycetidae</taxon>
        <taxon>Agaricales</taxon>
        <taxon>Marasmiineae</taxon>
        <taxon>Mycenaceae</taxon>
        <taxon>Roridomyces</taxon>
    </lineage>
</organism>
<evidence type="ECO:0000256" key="5">
    <source>
        <dbReference type="ARBA" id="ARBA00022777"/>
    </source>
</evidence>
<evidence type="ECO:0000256" key="8">
    <source>
        <dbReference type="ARBA" id="ARBA00048679"/>
    </source>
</evidence>
<reference evidence="13" key="1">
    <citation type="submission" date="2023-03" db="EMBL/GenBank/DDBJ databases">
        <title>Massive genome expansion in bonnet fungi (Mycena s.s.) driven by repeated elements and novel gene families across ecological guilds.</title>
        <authorList>
            <consortium name="Lawrence Berkeley National Laboratory"/>
            <person name="Harder C.B."/>
            <person name="Miyauchi S."/>
            <person name="Viragh M."/>
            <person name="Kuo A."/>
            <person name="Thoen E."/>
            <person name="Andreopoulos B."/>
            <person name="Lu D."/>
            <person name="Skrede I."/>
            <person name="Drula E."/>
            <person name="Henrissat B."/>
            <person name="Morin E."/>
            <person name="Kohler A."/>
            <person name="Barry K."/>
            <person name="LaButti K."/>
            <person name="Morin E."/>
            <person name="Salamov A."/>
            <person name="Lipzen A."/>
            <person name="Mereny Z."/>
            <person name="Hegedus B."/>
            <person name="Baldrian P."/>
            <person name="Stursova M."/>
            <person name="Weitz H."/>
            <person name="Taylor A."/>
            <person name="Grigoriev I.V."/>
            <person name="Nagy L.G."/>
            <person name="Martin F."/>
            <person name="Kauserud H."/>
        </authorList>
    </citation>
    <scope>NUCLEOTIDE SEQUENCE</scope>
    <source>
        <strain evidence="13">9284</strain>
    </source>
</reference>
<dbReference type="InterPro" id="IPR000719">
    <property type="entry name" value="Prot_kinase_dom"/>
</dbReference>
<accession>A0AAD7BFD1</accession>
<dbReference type="Proteomes" id="UP001221142">
    <property type="component" value="Unassembled WGS sequence"/>
</dbReference>
<keyword evidence="3" id="KW-0808">Transferase</keyword>
<dbReference type="InterPro" id="IPR050236">
    <property type="entry name" value="Ser_Thr_kinase_AGC"/>
</dbReference>
<evidence type="ECO:0000256" key="6">
    <source>
        <dbReference type="ARBA" id="ARBA00022840"/>
    </source>
</evidence>
<comment type="catalytic activity">
    <reaction evidence="8">
        <text>L-seryl-[protein] + ATP = O-phospho-L-seryl-[protein] + ADP + H(+)</text>
        <dbReference type="Rhea" id="RHEA:17989"/>
        <dbReference type="Rhea" id="RHEA-COMP:9863"/>
        <dbReference type="Rhea" id="RHEA-COMP:11604"/>
        <dbReference type="ChEBI" id="CHEBI:15378"/>
        <dbReference type="ChEBI" id="CHEBI:29999"/>
        <dbReference type="ChEBI" id="CHEBI:30616"/>
        <dbReference type="ChEBI" id="CHEBI:83421"/>
        <dbReference type="ChEBI" id="CHEBI:456216"/>
        <dbReference type="EC" id="2.7.11.1"/>
    </reaction>
</comment>
<feature type="compositionally biased region" description="Basic and acidic residues" evidence="11">
    <location>
        <begin position="400"/>
        <end position="409"/>
    </location>
</feature>
<dbReference type="PROSITE" id="PS00108">
    <property type="entry name" value="PROTEIN_KINASE_ST"/>
    <property type="match status" value="1"/>
</dbReference>
<sequence length="468" mass="50845">MFSNFKNALRKVKGTKSTTLVQPTAKKSLSLDDFDVLCQIGQGSFGYVYLVKESATGQRFALKQIPKTNVHAETEMRLLGNIGKDANAPRSLISAVASWSDEKNYFILMEWFAGGDLASFLDEHGQPSSEQVRLWMAQLVVAVEALHERKVAHRDIKPANILLTADGNVVLGDLGLVKSFASDSLYGQQDPEFVVDPAANSGSFLKPPAQPTEDAGFTNEKCGTFRWSSPSQQAGSPYNYDTDLWSLGLLLFKLTTGRLPFGADTALTDAEVELAYAIMPIDFKEEDGIDAITRHLTQGMLAPASFGRLTIQEVKAHAYFRGIDFGAVSRHQAPDPSVSAPASVVTVSQSEAIHPRVAPAADAVKLRGPVSPSVPSSAPRNSLLGRLFKKKSKSPAPQVEPRKTGEKNSKLGKASESTASLLFFRALFKAKPKEVCVVKNAAQDRLEAKITVACGGRGVSRFRRSWRF</sequence>
<evidence type="ECO:0000256" key="2">
    <source>
        <dbReference type="ARBA" id="ARBA00022527"/>
    </source>
</evidence>
<dbReference type="EMBL" id="JARKIF010000018">
    <property type="protein sequence ID" value="KAJ7619305.1"/>
    <property type="molecule type" value="Genomic_DNA"/>
</dbReference>
<dbReference type="EC" id="2.7.11.1" evidence="1"/>
<evidence type="ECO:0000313" key="13">
    <source>
        <dbReference type="EMBL" id="KAJ7619305.1"/>
    </source>
</evidence>
<comment type="catalytic activity">
    <reaction evidence="7">
        <text>L-threonyl-[protein] + ATP = O-phospho-L-threonyl-[protein] + ADP + H(+)</text>
        <dbReference type="Rhea" id="RHEA:46608"/>
        <dbReference type="Rhea" id="RHEA-COMP:11060"/>
        <dbReference type="Rhea" id="RHEA-COMP:11605"/>
        <dbReference type="ChEBI" id="CHEBI:15378"/>
        <dbReference type="ChEBI" id="CHEBI:30013"/>
        <dbReference type="ChEBI" id="CHEBI:30616"/>
        <dbReference type="ChEBI" id="CHEBI:61977"/>
        <dbReference type="ChEBI" id="CHEBI:456216"/>
        <dbReference type="EC" id="2.7.11.1"/>
    </reaction>
</comment>
<keyword evidence="14" id="KW-1185">Reference proteome</keyword>
<protein>
    <recommendedName>
        <fullName evidence="1">non-specific serine/threonine protein kinase</fullName>
        <ecNumber evidence="1">2.7.11.1</ecNumber>
    </recommendedName>
</protein>
<evidence type="ECO:0000259" key="12">
    <source>
        <dbReference type="PROSITE" id="PS50011"/>
    </source>
</evidence>
<evidence type="ECO:0000256" key="3">
    <source>
        <dbReference type="ARBA" id="ARBA00022679"/>
    </source>
</evidence>
<evidence type="ECO:0000313" key="14">
    <source>
        <dbReference type="Proteomes" id="UP001221142"/>
    </source>
</evidence>
<feature type="binding site" evidence="9">
    <location>
        <position position="63"/>
    </location>
    <ligand>
        <name>ATP</name>
        <dbReference type="ChEBI" id="CHEBI:30616"/>
    </ligand>
</feature>
<dbReference type="GO" id="GO:0004674">
    <property type="term" value="F:protein serine/threonine kinase activity"/>
    <property type="evidence" value="ECO:0007669"/>
    <property type="project" value="UniProtKB-KW"/>
</dbReference>
<feature type="compositionally biased region" description="Low complexity" evidence="11">
    <location>
        <begin position="369"/>
        <end position="379"/>
    </location>
</feature>
<evidence type="ECO:0000256" key="9">
    <source>
        <dbReference type="PROSITE-ProRule" id="PRU10141"/>
    </source>
</evidence>
<name>A0AAD7BFD1_9AGAR</name>
<evidence type="ECO:0000256" key="4">
    <source>
        <dbReference type="ARBA" id="ARBA00022741"/>
    </source>
</evidence>
<dbReference type="InterPro" id="IPR017441">
    <property type="entry name" value="Protein_kinase_ATP_BS"/>
</dbReference>
<dbReference type="PANTHER" id="PTHR24356">
    <property type="entry name" value="SERINE/THREONINE-PROTEIN KINASE"/>
    <property type="match status" value="1"/>
</dbReference>
<evidence type="ECO:0000256" key="7">
    <source>
        <dbReference type="ARBA" id="ARBA00047899"/>
    </source>
</evidence>
<dbReference type="Gene3D" id="3.30.200.20">
    <property type="entry name" value="Phosphorylase Kinase, domain 1"/>
    <property type="match status" value="1"/>
</dbReference>
<feature type="region of interest" description="Disordered" evidence="11">
    <location>
        <begin position="368"/>
        <end position="412"/>
    </location>
</feature>
<evidence type="ECO:0000256" key="11">
    <source>
        <dbReference type="SAM" id="MobiDB-lite"/>
    </source>
</evidence>
<keyword evidence="5 13" id="KW-0418">Kinase</keyword>
<dbReference type="SUPFAM" id="SSF56112">
    <property type="entry name" value="Protein kinase-like (PK-like)"/>
    <property type="match status" value="1"/>
</dbReference>
<evidence type="ECO:0000256" key="1">
    <source>
        <dbReference type="ARBA" id="ARBA00012513"/>
    </source>
</evidence>
<gene>
    <name evidence="13" type="ORF">FB45DRAFT_930404</name>
</gene>
<dbReference type="GO" id="GO:0005524">
    <property type="term" value="F:ATP binding"/>
    <property type="evidence" value="ECO:0007669"/>
    <property type="project" value="UniProtKB-UniRule"/>
</dbReference>
<dbReference type="InterPro" id="IPR008271">
    <property type="entry name" value="Ser/Thr_kinase_AS"/>
</dbReference>
<dbReference type="Gene3D" id="1.10.510.10">
    <property type="entry name" value="Transferase(Phosphotransferase) domain 1"/>
    <property type="match status" value="1"/>
</dbReference>
<keyword evidence="4 9" id="KW-0547">Nucleotide-binding</keyword>
<proteinExistence type="inferred from homology"/>
<dbReference type="AlphaFoldDB" id="A0AAD7BFD1"/>
<keyword evidence="2 10" id="KW-0723">Serine/threonine-protein kinase</keyword>
<keyword evidence="6 9" id="KW-0067">ATP-binding</keyword>
<feature type="domain" description="Protein kinase" evidence="12">
    <location>
        <begin position="34"/>
        <end position="320"/>
    </location>
</feature>
<dbReference type="PROSITE" id="PS00107">
    <property type="entry name" value="PROTEIN_KINASE_ATP"/>
    <property type="match status" value="1"/>
</dbReference>
<comment type="caution">
    <text evidence="13">The sequence shown here is derived from an EMBL/GenBank/DDBJ whole genome shotgun (WGS) entry which is preliminary data.</text>
</comment>
<dbReference type="InterPro" id="IPR011009">
    <property type="entry name" value="Kinase-like_dom_sf"/>
</dbReference>
<dbReference type="PROSITE" id="PS50011">
    <property type="entry name" value="PROTEIN_KINASE_DOM"/>
    <property type="match status" value="1"/>
</dbReference>
<dbReference type="Pfam" id="PF00069">
    <property type="entry name" value="Pkinase"/>
    <property type="match status" value="1"/>
</dbReference>